<dbReference type="Pfam" id="PF20414">
    <property type="entry name" value="DUF6698"/>
    <property type="match status" value="1"/>
</dbReference>
<dbReference type="EMBL" id="JADNYJ010000183">
    <property type="protein sequence ID" value="KAF8876376.1"/>
    <property type="molecule type" value="Genomic_DNA"/>
</dbReference>
<evidence type="ECO:0000313" key="2">
    <source>
        <dbReference type="EMBL" id="KAF8876376.1"/>
    </source>
</evidence>
<protein>
    <submittedName>
        <fullName evidence="2">Uncharacterized protein</fullName>
    </submittedName>
</protein>
<dbReference type="Proteomes" id="UP000724874">
    <property type="component" value="Unassembled WGS sequence"/>
</dbReference>
<feature type="compositionally biased region" description="Basic residues" evidence="1">
    <location>
        <begin position="326"/>
        <end position="337"/>
    </location>
</feature>
<dbReference type="AlphaFoldDB" id="A0A9P5N9E4"/>
<feature type="compositionally biased region" description="Acidic residues" evidence="1">
    <location>
        <begin position="68"/>
        <end position="78"/>
    </location>
</feature>
<name>A0A9P5N9E4_GYMJU</name>
<comment type="caution">
    <text evidence="2">The sequence shown here is derived from an EMBL/GenBank/DDBJ whole genome shotgun (WGS) entry which is preliminary data.</text>
</comment>
<dbReference type="OrthoDB" id="3160134at2759"/>
<proteinExistence type="predicted"/>
<evidence type="ECO:0000256" key="1">
    <source>
        <dbReference type="SAM" id="MobiDB-lite"/>
    </source>
</evidence>
<dbReference type="InterPro" id="IPR046521">
    <property type="entry name" value="DUF6698"/>
</dbReference>
<sequence>MPAKMKGAQSEPLTPEDHLDAIVRSAREKGRNENLEPYLSKARIISQTIHPFMNIHRAFYAGIPDAAPVDEESDDDKSENENEDHSAEDESGSESESDDSDEEKSKKKAEYTEEERKVFKAIMRLERGFRPVVDACAVNPRAFLGLISLISEASSASRGDDTAKLKASIVDLIYEDPKLGSMFAADYDIECLISSDGKQSRGFYHLDTAAHLCPLRLREDFDADPVSFTNEICDGKITIDDSDIPCFMYESGTEYNHDDEYTGLFRGFLLVRTYLAMSTSAKWTSFIDCFDLDGLYDYIVAIFEDNADTSFIKTTLECEVPGLRPSKGKKARVKVRPGKSQTGPGPAERVKSQLDKLEMEVREWSVSSNNARNSLDWLPKTRDRMNDAFSETEDENDQNFRPTDTVVTERDRGAADDQDPGTGANDDEEEEDEADRRRQIKNATKNHLEQANTNATKTPGNKESRTKTKHLESHSQVVAMGHKTLNVDKRPANSQPAPSIEKTSKKKVDAPTGKPVLCQTRSTSTKRPLDDIDNVENESQPPSPAPHKPKSKRK</sequence>
<feature type="compositionally biased region" description="Basic and acidic residues" evidence="1">
    <location>
        <begin position="460"/>
        <end position="473"/>
    </location>
</feature>
<feature type="compositionally biased region" description="Polar residues" evidence="1">
    <location>
        <begin position="441"/>
        <end position="459"/>
    </location>
</feature>
<feature type="region of interest" description="Disordered" evidence="1">
    <location>
        <begin position="389"/>
        <end position="554"/>
    </location>
</feature>
<organism evidence="2 3">
    <name type="scientific">Gymnopilus junonius</name>
    <name type="common">Spectacular rustgill mushroom</name>
    <name type="synonym">Gymnopilus spectabilis subsp. junonius</name>
    <dbReference type="NCBI Taxonomy" id="109634"/>
    <lineage>
        <taxon>Eukaryota</taxon>
        <taxon>Fungi</taxon>
        <taxon>Dikarya</taxon>
        <taxon>Basidiomycota</taxon>
        <taxon>Agaricomycotina</taxon>
        <taxon>Agaricomycetes</taxon>
        <taxon>Agaricomycetidae</taxon>
        <taxon>Agaricales</taxon>
        <taxon>Agaricineae</taxon>
        <taxon>Hymenogastraceae</taxon>
        <taxon>Gymnopilus</taxon>
    </lineage>
</organism>
<gene>
    <name evidence="2" type="ORF">CPB84DRAFT_1852984</name>
</gene>
<accession>A0A9P5N9E4</accession>
<feature type="compositionally biased region" description="Acidic residues" evidence="1">
    <location>
        <begin position="86"/>
        <end position="102"/>
    </location>
</feature>
<feature type="region of interest" description="Disordered" evidence="1">
    <location>
        <begin position="325"/>
        <end position="350"/>
    </location>
</feature>
<keyword evidence="3" id="KW-1185">Reference proteome</keyword>
<evidence type="ECO:0000313" key="3">
    <source>
        <dbReference type="Proteomes" id="UP000724874"/>
    </source>
</evidence>
<reference evidence="2" key="1">
    <citation type="submission" date="2020-11" db="EMBL/GenBank/DDBJ databases">
        <authorList>
            <consortium name="DOE Joint Genome Institute"/>
            <person name="Ahrendt S."/>
            <person name="Riley R."/>
            <person name="Andreopoulos W."/>
            <person name="LaButti K."/>
            <person name="Pangilinan J."/>
            <person name="Ruiz-duenas F.J."/>
            <person name="Barrasa J.M."/>
            <person name="Sanchez-Garcia M."/>
            <person name="Camarero S."/>
            <person name="Miyauchi S."/>
            <person name="Serrano A."/>
            <person name="Linde D."/>
            <person name="Babiker R."/>
            <person name="Drula E."/>
            <person name="Ayuso-Fernandez I."/>
            <person name="Pacheco R."/>
            <person name="Padilla G."/>
            <person name="Ferreira P."/>
            <person name="Barriuso J."/>
            <person name="Kellner H."/>
            <person name="Castanera R."/>
            <person name="Alfaro M."/>
            <person name="Ramirez L."/>
            <person name="Pisabarro A.G."/>
            <person name="Kuo A."/>
            <person name="Tritt A."/>
            <person name="Lipzen A."/>
            <person name="He G."/>
            <person name="Yan M."/>
            <person name="Ng V."/>
            <person name="Cullen D."/>
            <person name="Martin F."/>
            <person name="Rosso M.-N."/>
            <person name="Henrissat B."/>
            <person name="Hibbett D."/>
            <person name="Martinez A.T."/>
            <person name="Grigoriev I.V."/>
        </authorList>
    </citation>
    <scope>NUCLEOTIDE SEQUENCE</scope>
    <source>
        <strain evidence="2">AH 44721</strain>
    </source>
</reference>
<feature type="region of interest" description="Disordered" evidence="1">
    <location>
        <begin position="66"/>
        <end position="111"/>
    </location>
</feature>